<dbReference type="InterPro" id="IPR024962">
    <property type="entry name" value="YukD-like"/>
</dbReference>
<feature type="transmembrane region" description="Helical" evidence="7">
    <location>
        <begin position="314"/>
        <end position="331"/>
    </location>
</feature>
<dbReference type="Proteomes" id="UP001500851">
    <property type="component" value="Unassembled WGS sequence"/>
</dbReference>
<dbReference type="InterPro" id="IPR006707">
    <property type="entry name" value="T7SS_EccD"/>
</dbReference>
<accession>A0ABP4XBP9</accession>
<comment type="caution">
    <text evidence="9">The sequence shown here is derived from an EMBL/GenBank/DDBJ whole genome shotgun (WGS) entry which is preliminary data.</text>
</comment>
<organism evidence="9 10">
    <name type="scientific">Leucobacter iarius</name>
    <dbReference type="NCBI Taxonomy" id="333963"/>
    <lineage>
        <taxon>Bacteria</taxon>
        <taxon>Bacillati</taxon>
        <taxon>Actinomycetota</taxon>
        <taxon>Actinomycetes</taxon>
        <taxon>Micrococcales</taxon>
        <taxon>Microbacteriaceae</taxon>
        <taxon>Leucobacter</taxon>
    </lineage>
</organism>
<feature type="transmembrane region" description="Helical" evidence="7">
    <location>
        <begin position="391"/>
        <end position="413"/>
    </location>
</feature>
<keyword evidence="4 7" id="KW-0812">Transmembrane</keyword>
<dbReference type="RefSeq" id="WP_344027898.1">
    <property type="nucleotide sequence ID" value="NZ_BAAAOB010000001.1"/>
</dbReference>
<proteinExistence type="inferred from homology"/>
<gene>
    <name evidence="9" type="primary">eccD</name>
    <name evidence="9" type="ORF">GCM10009768_01000</name>
</gene>
<reference evidence="10" key="1">
    <citation type="journal article" date="2019" name="Int. J. Syst. Evol. Microbiol.">
        <title>The Global Catalogue of Microorganisms (GCM) 10K type strain sequencing project: providing services to taxonomists for standard genome sequencing and annotation.</title>
        <authorList>
            <consortium name="The Broad Institute Genomics Platform"/>
            <consortium name="The Broad Institute Genome Sequencing Center for Infectious Disease"/>
            <person name="Wu L."/>
            <person name="Ma J."/>
        </authorList>
    </citation>
    <scope>NUCLEOTIDE SEQUENCE [LARGE SCALE GENOMIC DNA]</scope>
    <source>
        <strain evidence="10">JCM 14736</strain>
    </source>
</reference>
<name>A0ABP4XBP9_9MICO</name>
<dbReference type="Gene3D" id="3.10.20.90">
    <property type="entry name" value="Phosphatidylinositol 3-kinase Catalytic Subunit, Chain A, domain 1"/>
    <property type="match status" value="1"/>
</dbReference>
<feature type="transmembrane region" description="Helical" evidence="7">
    <location>
        <begin position="175"/>
        <end position="195"/>
    </location>
</feature>
<feature type="transmembrane region" description="Helical" evidence="7">
    <location>
        <begin position="366"/>
        <end position="385"/>
    </location>
</feature>
<feature type="transmembrane region" description="Helical" evidence="7">
    <location>
        <begin position="425"/>
        <end position="444"/>
    </location>
</feature>
<keyword evidence="3" id="KW-1003">Cell membrane</keyword>
<evidence type="ECO:0000256" key="1">
    <source>
        <dbReference type="ARBA" id="ARBA00004651"/>
    </source>
</evidence>
<feature type="transmembrane region" description="Helical" evidence="7">
    <location>
        <begin position="229"/>
        <end position="252"/>
    </location>
</feature>
<evidence type="ECO:0000256" key="2">
    <source>
        <dbReference type="ARBA" id="ARBA00006162"/>
    </source>
</evidence>
<evidence type="ECO:0000256" key="7">
    <source>
        <dbReference type="SAM" id="Phobius"/>
    </source>
</evidence>
<feature type="transmembrane region" description="Helical" evidence="7">
    <location>
        <begin position="337"/>
        <end position="354"/>
    </location>
</feature>
<keyword evidence="6 7" id="KW-0472">Membrane</keyword>
<dbReference type="Pfam" id="PF19053">
    <property type="entry name" value="EccD"/>
    <property type="match status" value="1"/>
</dbReference>
<dbReference type="NCBIfam" id="TIGR03920">
    <property type="entry name" value="T7SS_EccD"/>
    <property type="match status" value="1"/>
</dbReference>
<feature type="transmembrane region" description="Helical" evidence="7">
    <location>
        <begin position="123"/>
        <end position="141"/>
    </location>
</feature>
<comment type="subcellular location">
    <subcellularLocation>
        <location evidence="1">Cell membrane</location>
        <topology evidence="1">Multi-pass membrane protein</topology>
    </subcellularLocation>
</comment>
<evidence type="ECO:0000259" key="8">
    <source>
        <dbReference type="Pfam" id="PF19053"/>
    </source>
</evidence>
<feature type="transmembrane region" description="Helical" evidence="7">
    <location>
        <begin position="258"/>
        <end position="277"/>
    </location>
</feature>
<feature type="transmembrane region" description="Helical" evidence="7">
    <location>
        <begin position="201"/>
        <end position="222"/>
    </location>
</feature>
<evidence type="ECO:0000313" key="10">
    <source>
        <dbReference type="Proteomes" id="UP001500851"/>
    </source>
</evidence>
<keyword evidence="5 7" id="KW-1133">Transmembrane helix</keyword>
<evidence type="ECO:0000313" key="9">
    <source>
        <dbReference type="EMBL" id="GAA1776316.1"/>
    </source>
</evidence>
<comment type="similarity">
    <text evidence="2">Belongs to the EccD/Snm4 family.</text>
</comment>
<protein>
    <submittedName>
        <fullName evidence="9">Type VII secretion integral membrane protein EccD</fullName>
    </submittedName>
</protein>
<keyword evidence="10" id="KW-1185">Reference proteome</keyword>
<feature type="domain" description="EccD-like transmembrane" evidence="8">
    <location>
        <begin position="123"/>
        <end position="443"/>
    </location>
</feature>
<dbReference type="InterPro" id="IPR044049">
    <property type="entry name" value="EccD_transm"/>
</dbReference>
<evidence type="ECO:0000256" key="6">
    <source>
        <dbReference type="ARBA" id="ARBA00023136"/>
    </source>
</evidence>
<evidence type="ECO:0000256" key="3">
    <source>
        <dbReference type="ARBA" id="ARBA00022475"/>
    </source>
</evidence>
<sequence>MSVEAVDPSAVVRLSVVHAERRIDLAVPGRLPLLEVLPGVARGLGVLDATLLHGGYRLTRSDGTELDPTRGAIAQGIDQGEILTLTRGQLVAVPRRYDDVVEAVVDATSAHHAAWRPEDAARTAVAISLTLVGLSAIMLALQPAGSLLPAIIAGTGTIVLLALTAALGRLAQPEAGLAFGIAAAGFAGLTGYLLVPGGSLWGFPLAAAGLGCIVGGGAAFLLAAKPAEILALPIALGIAVGLPAGIVGLTGVDPTGPYAVMVACAGLLAGALPWLTLSSTRIRVISPTTELEMFDPPQPIDPERVAARVDAGHRLLVALRVAFALSVLIAAPLVSGSGWIGTILVLTCGTVLMFQSRQSARRASVIVLLAGGTAILAVGGLAAILDQREQAPLLLIALLVATGIVTGLTLLSTRVRMRLTALGDTVEVILLALLLPLGALTAGLA</sequence>
<evidence type="ECO:0000256" key="4">
    <source>
        <dbReference type="ARBA" id="ARBA00022692"/>
    </source>
</evidence>
<evidence type="ECO:0000256" key="5">
    <source>
        <dbReference type="ARBA" id="ARBA00022989"/>
    </source>
</evidence>
<dbReference type="Pfam" id="PF08817">
    <property type="entry name" value="YukD"/>
    <property type="match status" value="1"/>
</dbReference>
<feature type="transmembrane region" description="Helical" evidence="7">
    <location>
        <begin position="147"/>
        <end position="168"/>
    </location>
</feature>
<dbReference type="EMBL" id="BAAAOB010000001">
    <property type="protein sequence ID" value="GAA1776316.1"/>
    <property type="molecule type" value="Genomic_DNA"/>
</dbReference>